<name>A0A0A8X2E3_MESS1</name>
<protein>
    <recommendedName>
        <fullName evidence="4">DUF2254 domain-containing protein</fullName>
    </recommendedName>
</protein>
<comment type="caution">
    <text evidence="2">The sequence shown here is derived from an EMBL/GenBank/DDBJ whole genome shotgun (WGS) entry which is preliminary data.</text>
</comment>
<gene>
    <name evidence="2" type="ORF">SAMD00020551_2260</name>
</gene>
<dbReference type="OrthoDB" id="2955631at2"/>
<proteinExistence type="predicted"/>
<dbReference type="STRING" id="1321606.SAMD00020551_2260"/>
<feature type="transmembrane region" description="Helical" evidence="1">
    <location>
        <begin position="12"/>
        <end position="34"/>
    </location>
</feature>
<keyword evidence="1" id="KW-0472">Membrane</keyword>
<keyword evidence="1" id="KW-0812">Transmembrane</keyword>
<evidence type="ECO:0000313" key="3">
    <source>
        <dbReference type="Proteomes" id="UP000031014"/>
    </source>
</evidence>
<evidence type="ECO:0000256" key="1">
    <source>
        <dbReference type="SAM" id="Phobius"/>
    </source>
</evidence>
<dbReference type="Pfam" id="PF10011">
    <property type="entry name" value="DUF2254"/>
    <property type="match status" value="1"/>
</dbReference>
<dbReference type="AlphaFoldDB" id="A0A0A8X2E3"/>
<dbReference type="InterPro" id="IPR018723">
    <property type="entry name" value="DUF2254_membrane"/>
</dbReference>
<dbReference type="RefSeq" id="WP_052442159.1">
    <property type="nucleotide sequence ID" value="NZ_BASE01000046.1"/>
</dbReference>
<accession>A0A0A8X2E3</accession>
<keyword evidence="3" id="KW-1185">Reference proteome</keyword>
<dbReference type="Proteomes" id="UP000031014">
    <property type="component" value="Unassembled WGS sequence"/>
</dbReference>
<feature type="transmembrane region" description="Helical" evidence="1">
    <location>
        <begin position="130"/>
        <end position="153"/>
    </location>
</feature>
<evidence type="ECO:0000313" key="2">
    <source>
        <dbReference type="EMBL" id="GAM14113.1"/>
    </source>
</evidence>
<evidence type="ECO:0008006" key="4">
    <source>
        <dbReference type="Google" id="ProtNLM"/>
    </source>
</evidence>
<organism evidence="2 3">
    <name type="scientific">Mesobacillus selenatarsenatis (strain DSM 18680 / JCM 14380 / FERM P-15431 / SF-1)</name>
    <dbReference type="NCBI Taxonomy" id="1321606"/>
    <lineage>
        <taxon>Bacteria</taxon>
        <taxon>Bacillati</taxon>
        <taxon>Bacillota</taxon>
        <taxon>Bacilli</taxon>
        <taxon>Bacillales</taxon>
        <taxon>Bacillaceae</taxon>
        <taxon>Mesobacillus</taxon>
    </lineage>
</organism>
<reference evidence="2 3" key="1">
    <citation type="submission" date="2013-06" db="EMBL/GenBank/DDBJ databases">
        <title>Whole genome shotgun sequence of Bacillus selenatarsenatis SF-1.</title>
        <authorList>
            <person name="Kuroda M."/>
            <person name="Sei K."/>
            <person name="Yamashita M."/>
            <person name="Ike M."/>
        </authorList>
    </citation>
    <scope>NUCLEOTIDE SEQUENCE [LARGE SCALE GENOMIC DNA]</scope>
    <source>
        <strain evidence="2 3">SF-1</strain>
    </source>
</reference>
<feature type="transmembrane region" description="Helical" evidence="1">
    <location>
        <begin position="54"/>
        <end position="84"/>
    </location>
</feature>
<dbReference type="EMBL" id="BASE01000046">
    <property type="protein sequence ID" value="GAM14113.1"/>
    <property type="molecule type" value="Genomic_DNA"/>
</dbReference>
<feature type="transmembrane region" description="Helical" evidence="1">
    <location>
        <begin position="105"/>
        <end position="124"/>
    </location>
</feature>
<sequence>MLKKIVLRIRESMWLRPVIYSVLAFLLALAVIYIDHNELAQGIVPSFLLTNVELAQTILGSISGALLTMTTITFSTIMVVLTTYSSQFSPRTLSNFVEDPVTMRVLGIFMGGFVYSILSLLFMSETWYESQVISATVGVFIAFICLAFFAYFIHNVATSVQVSTLIREITEGALKVIRRQEDTLESEYTNVIDDRKDAGFTYEYVRDVKCRGFGYVQLTDYQGLLKYASQNELGVEANFLNGDFMTEDSIAFRVHHSGEINEDIDAVLNQYLKLGKERSSIQDPEFALQKIVEVALRAISPGINDPNTARVCISYLGMALSHLCRVRSNGRYIAYYDEDMQPRFIGKQKRTMDILYLSFYQIVHYGSQDFSILTALIDAFLLIGKTADDSLKKSIWELYIYSMEKFDSNELKDLDQIYLNEKKRELSTVLGIAL</sequence>
<keyword evidence="1" id="KW-1133">Transmembrane helix</keyword>